<name>A0A0N8H4Y1_9HYPO</name>
<feature type="compositionally biased region" description="Acidic residues" evidence="1">
    <location>
        <begin position="185"/>
        <end position="197"/>
    </location>
</feature>
<feature type="compositionally biased region" description="Low complexity" evidence="1">
    <location>
        <begin position="139"/>
        <end position="150"/>
    </location>
</feature>
<reference evidence="2 3" key="1">
    <citation type="submission" date="2015-09" db="EMBL/GenBank/DDBJ databases">
        <title>Draft genome of a European isolate of the apple canker pathogen Neonectria ditissima.</title>
        <authorList>
            <person name="Gomez-Cortecero A."/>
            <person name="Harrison R.J."/>
            <person name="Armitage A.D."/>
        </authorList>
    </citation>
    <scope>NUCLEOTIDE SEQUENCE [LARGE SCALE GENOMIC DNA]</scope>
    <source>
        <strain evidence="2 3">R09/05</strain>
    </source>
</reference>
<feature type="non-terminal residue" evidence="2">
    <location>
        <position position="1"/>
    </location>
</feature>
<comment type="caution">
    <text evidence="2">The sequence shown here is derived from an EMBL/GenBank/DDBJ whole genome shotgun (WGS) entry which is preliminary data.</text>
</comment>
<evidence type="ECO:0000313" key="2">
    <source>
        <dbReference type="EMBL" id="KPM34636.1"/>
    </source>
</evidence>
<evidence type="ECO:0000256" key="1">
    <source>
        <dbReference type="SAM" id="MobiDB-lite"/>
    </source>
</evidence>
<gene>
    <name evidence="2" type="ORF">AK830_g11943</name>
</gene>
<organism evidence="2 3">
    <name type="scientific">Neonectria ditissima</name>
    <dbReference type="NCBI Taxonomy" id="78410"/>
    <lineage>
        <taxon>Eukaryota</taxon>
        <taxon>Fungi</taxon>
        <taxon>Dikarya</taxon>
        <taxon>Ascomycota</taxon>
        <taxon>Pezizomycotina</taxon>
        <taxon>Sordariomycetes</taxon>
        <taxon>Hypocreomycetidae</taxon>
        <taxon>Hypocreales</taxon>
        <taxon>Nectriaceae</taxon>
        <taxon>Neonectria</taxon>
    </lineage>
</organism>
<evidence type="ECO:0000313" key="3">
    <source>
        <dbReference type="Proteomes" id="UP000050424"/>
    </source>
</evidence>
<proteinExistence type="predicted"/>
<dbReference type="EMBL" id="LKCW01000316">
    <property type="protein sequence ID" value="KPM34636.1"/>
    <property type="molecule type" value="Genomic_DNA"/>
</dbReference>
<feature type="region of interest" description="Disordered" evidence="1">
    <location>
        <begin position="129"/>
        <end position="236"/>
    </location>
</feature>
<keyword evidence="3" id="KW-1185">Reference proteome</keyword>
<sequence length="236" mass="26738">AAAAANELPAETRRQLVDTLRLREQHEEHRLDAARLLQVEEIQWVAEWTLEYGLMVWDVCCQRSWEPRAAAGRVRQLRALRLWDLVVTRDALRGRKELRREQTPSSLYRAATEAGDRWEGLDADEDIARLGNRDSQRKAAAVTQTPTAAVRPPPVFAAEDTDMEEALEETRKETREETPEKMLEETPEDEDGSEEDDDRSKDVAMAGLNSSPVLGPLEEPSLAVRSRDALPSEQLE</sequence>
<dbReference type="Proteomes" id="UP000050424">
    <property type="component" value="Unassembled WGS sequence"/>
</dbReference>
<dbReference type="OrthoDB" id="5154063at2759"/>
<dbReference type="AlphaFoldDB" id="A0A0N8H4Y1"/>
<protein>
    <submittedName>
        <fullName evidence="2">Uncharacterized protein</fullName>
    </submittedName>
</protein>
<accession>A0A0N8H4Y1</accession>
<feature type="compositionally biased region" description="Basic and acidic residues" evidence="1">
    <location>
        <begin position="168"/>
        <end position="184"/>
    </location>
</feature>